<proteinExistence type="predicted"/>
<reference evidence="2" key="1">
    <citation type="journal article" date="2023" name="Nat. Plants">
        <title>Single-cell RNA sequencing provides a high-resolution roadmap for understanding the multicellular compartmentation of specialized metabolism.</title>
        <authorList>
            <person name="Sun S."/>
            <person name="Shen X."/>
            <person name="Li Y."/>
            <person name="Li Y."/>
            <person name="Wang S."/>
            <person name="Li R."/>
            <person name="Zhang H."/>
            <person name="Shen G."/>
            <person name="Guo B."/>
            <person name="Wei J."/>
            <person name="Xu J."/>
            <person name="St-Pierre B."/>
            <person name="Chen S."/>
            <person name="Sun C."/>
        </authorList>
    </citation>
    <scope>NUCLEOTIDE SEQUENCE [LARGE SCALE GENOMIC DNA]</scope>
</reference>
<accession>A0ACC0B915</accession>
<gene>
    <name evidence="1" type="ORF">M9H77_19007</name>
</gene>
<organism evidence="1 2">
    <name type="scientific">Catharanthus roseus</name>
    <name type="common">Madagascar periwinkle</name>
    <name type="synonym">Vinca rosea</name>
    <dbReference type="NCBI Taxonomy" id="4058"/>
    <lineage>
        <taxon>Eukaryota</taxon>
        <taxon>Viridiplantae</taxon>
        <taxon>Streptophyta</taxon>
        <taxon>Embryophyta</taxon>
        <taxon>Tracheophyta</taxon>
        <taxon>Spermatophyta</taxon>
        <taxon>Magnoliopsida</taxon>
        <taxon>eudicotyledons</taxon>
        <taxon>Gunneridae</taxon>
        <taxon>Pentapetalae</taxon>
        <taxon>asterids</taxon>
        <taxon>lamiids</taxon>
        <taxon>Gentianales</taxon>
        <taxon>Apocynaceae</taxon>
        <taxon>Rauvolfioideae</taxon>
        <taxon>Vinceae</taxon>
        <taxon>Catharanthinae</taxon>
        <taxon>Catharanthus</taxon>
    </lineage>
</organism>
<keyword evidence="2" id="KW-1185">Reference proteome</keyword>
<comment type="caution">
    <text evidence="1">The sequence shown here is derived from an EMBL/GenBank/DDBJ whole genome shotgun (WGS) entry which is preliminary data.</text>
</comment>
<dbReference type="EMBL" id="CM044704">
    <property type="protein sequence ID" value="KAI5669154.1"/>
    <property type="molecule type" value="Genomic_DNA"/>
</dbReference>
<dbReference type="Proteomes" id="UP001060085">
    <property type="component" value="Linkage Group LG04"/>
</dbReference>
<protein>
    <submittedName>
        <fullName evidence="1">Uncharacterized protein</fullName>
    </submittedName>
</protein>
<evidence type="ECO:0000313" key="2">
    <source>
        <dbReference type="Proteomes" id="UP001060085"/>
    </source>
</evidence>
<sequence length="210" mass="23131">MKGILCPVLPEDPCAPLTSPPEHAVTKGRRKTNSTKRDKSYWEHVSIVHRKIGKSSSSGSGSGSGSDSGSGSNSRGRGRPPRVPRGRGRGHNSERSSLSSIVNPCTPVMFPYIDAFSGSVYEFIHNWKNVVGDGLGSTTILPLYLNSHCSSGTLFIGYLSKQQHFIQLQLRDGCPLPPLNEKPYSVWIANWVRQQRFLVLPRDPIYVEVD</sequence>
<name>A0ACC0B915_CATRO</name>
<evidence type="ECO:0000313" key="1">
    <source>
        <dbReference type="EMBL" id="KAI5669154.1"/>
    </source>
</evidence>